<evidence type="ECO:0000256" key="2">
    <source>
        <dbReference type="ARBA" id="ARBA00008226"/>
    </source>
</evidence>
<dbReference type="Gene3D" id="3.30.930.10">
    <property type="entry name" value="Bira Bifunctional Protein, Domain 2"/>
    <property type="match status" value="1"/>
</dbReference>
<keyword evidence="11" id="KW-0030">Aminoacyl-tRNA synthetase</keyword>
<evidence type="ECO:0000256" key="3">
    <source>
        <dbReference type="ARBA" id="ARBA00013168"/>
    </source>
</evidence>
<keyword evidence="7" id="KW-0547">Nucleotide-binding</keyword>
<dbReference type="InterPro" id="IPR018165">
    <property type="entry name" value="Ala-tRNA-synth_IIc_core"/>
</dbReference>
<evidence type="ECO:0000256" key="7">
    <source>
        <dbReference type="ARBA" id="ARBA00022741"/>
    </source>
</evidence>
<evidence type="ECO:0000256" key="10">
    <source>
        <dbReference type="ARBA" id="ARBA00022917"/>
    </source>
</evidence>
<keyword evidence="8" id="KW-0067">ATP-binding</keyword>
<dbReference type="GO" id="GO:0005829">
    <property type="term" value="C:cytosol"/>
    <property type="evidence" value="ECO:0007669"/>
    <property type="project" value="TreeGrafter"/>
</dbReference>
<dbReference type="Proteomes" id="UP000318148">
    <property type="component" value="Unassembled WGS sequence"/>
</dbReference>
<evidence type="ECO:0000256" key="9">
    <source>
        <dbReference type="ARBA" id="ARBA00022884"/>
    </source>
</evidence>
<dbReference type="GO" id="GO:0006419">
    <property type="term" value="P:alanyl-tRNA aminoacylation"/>
    <property type="evidence" value="ECO:0007669"/>
    <property type="project" value="UniProtKB-UniRule"/>
</dbReference>
<dbReference type="InterPro" id="IPR050058">
    <property type="entry name" value="Ala-tRNA_ligase"/>
</dbReference>
<comment type="similarity">
    <text evidence="2">Belongs to the class-II aminoacyl-tRNA synthetase family.</text>
</comment>
<feature type="non-terminal residue" evidence="14">
    <location>
        <position position="451"/>
    </location>
</feature>
<name>A0A520LJM1_9GAMM</name>
<dbReference type="FunFam" id="3.30.930.10:FF:000004">
    <property type="entry name" value="Alanine--tRNA ligase"/>
    <property type="match status" value="1"/>
</dbReference>
<keyword evidence="9" id="KW-0694">RNA-binding</keyword>
<dbReference type="EMBL" id="SHBO01000075">
    <property type="protein sequence ID" value="RZO02587.1"/>
    <property type="molecule type" value="Genomic_DNA"/>
</dbReference>
<keyword evidence="10" id="KW-0648">Protein biosynthesis</keyword>
<dbReference type="InterPro" id="IPR002318">
    <property type="entry name" value="Ala-tRNA-lgiase_IIc"/>
</dbReference>
<evidence type="ECO:0000256" key="6">
    <source>
        <dbReference type="ARBA" id="ARBA00022598"/>
    </source>
</evidence>
<proteinExistence type="inferred from homology"/>
<dbReference type="SUPFAM" id="SSF55681">
    <property type="entry name" value="Class II aaRS and biotin synthetases"/>
    <property type="match status" value="1"/>
</dbReference>
<dbReference type="AlphaFoldDB" id="A0A520LJM1"/>
<keyword evidence="6 14" id="KW-0436">Ligase</keyword>
<evidence type="ECO:0000256" key="1">
    <source>
        <dbReference type="ARBA" id="ARBA00001947"/>
    </source>
</evidence>
<dbReference type="InterPro" id="IPR023033">
    <property type="entry name" value="Ala_tRNA_ligase_euk/bac"/>
</dbReference>
<keyword evidence="5" id="KW-0820">tRNA-binding</keyword>
<evidence type="ECO:0000256" key="5">
    <source>
        <dbReference type="ARBA" id="ARBA00022555"/>
    </source>
</evidence>
<evidence type="ECO:0000259" key="13">
    <source>
        <dbReference type="PROSITE" id="PS50860"/>
    </source>
</evidence>
<feature type="domain" description="Alanyl-transfer RNA synthetases family profile" evidence="13">
    <location>
        <begin position="1"/>
        <end position="451"/>
    </location>
</feature>
<dbReference type="PROSITE" id="PS50860">
    <property type="entry name" value="AA_TRNA_LIGASE_II_ALA"/>
    <property type="match status" value="1"/>
</dbReference>
<dbReference type="SUPFAM" id="SSF101353">
    <property type="entry name" value="Putative anticodon-binding domain of alanyl-tRNA synthetase (AlaRS)"/>
    <property type="match status" value="1"/>
</dbReference>
<protein>
    <recommendedName>
        <fullName evidence="4 12">Alanine--tRNA ligase</fullName>
        <ecNumber evidence="3 12">6.1.1.7</ecNumber>
    </recommendedName>
</protein>
<dbReference type="PANTHER" id="PTHR11777:SF9">
    <property type="entry name" value="ALANINE--TRNA LIGASE, CYTOPLASMIC"/>
    <property type="match status" value="1"/>
</dbReference>
<evidence type="ECO:0000256" key="11">
    <source>
        <dbReference type="ARBA" id="ARBA00023146"/>
    </source>
</evidence>
<accession>A0A520LJM1</accession>
<dbReference type="Pfam" id="PF01411">
    <property type="entry name" value="tRNA-synt_2c"/>
    <property type="match status" value="1"/>
</dbReference>
<dbReference type="EC" id="6.1.1.7" evidence="3 12"/>
<dbReference type="GO" id="GO:0002161">
    <property type="term" value="F:aminoacyl-tRNA deacylase activity"/>
    <property type="evidence" value="ECO:0007669"/>
    <property type="project" value="TreeGrafter"/>
</dbReference>
<sequence>MKSSEIREAFLNFFETKNHQIVPSSSLVPTNDATLLFTNAGMVQFKDVFLGTEDRDSRRAVSSQRCVRAGGKHNDLENVGYTARHHTFFEMLGNFSFGDYFKKDAIYYAWEFLTKVLKLPPERMWVTVHISDNEAKDIWINDIGIDPNRLSFLDEDNFWQMGDTGPCGPCTEIFWDHGPDIPGGPPGSDNDDLDRYIEIWNLVFMQYERDSYGTMNPLPKPSIDTGMGLERISAIMQNVHSNYEIDLFKELIRSSAEVVGCSNLENNSLKVIADHIRSCSFLILDGVRPSNEGRGYVLRRIIRRALRHGNKLGAKSEFFYKLVPVLGKLMGNAYPDLIDNSKKISQVLKKEELQFSSTLDKGMKIFQTYIDSAKDSVIPGELVFKLYDTYGFPVDLTNDIGRESGLEIDLEGYERLMHEQVSRGRSAGNFAVDYSEKINLSGATEFIGYNQ</sequence>
<dbReference type="NCBIfam" id="TIGR00344">
    <property type="entry name" value="alaS"/>
    <property type="match status" value="1"/>
</dbReference>
<dbReference type="CDD" id="cd00673">
    <property type="entry name" value="AlaRS_core"/>
    <property type="match status" value="1"/>
</dbReference>
<evidence type="ECO:0000256" key="4">
    <source>
        <dbReference type="ARBA" id="ARBA00017959"/>
    </source>
</evidence>
<comment type="caution">
    <text evidence="14">The sequence shown here is derived from an EMBL/GenBank/DDBJ whole genome shotgun (WGS) entry which is preliminary data.</text>
</comment>
<evidence type="ECO:0000256" key="8">
    <source>
        <dbReference type="ARBA" id="ARBA00022840"/>
    </source>
</evidence>
<dbReference type="InterPro" id="IPR018164">
    <property type="entry name" value="Ala-tRNA-synth_IIc_N"/>
</dbReference>
<evidence type="ECO:0000313" key="15">
    <source>
        <dbReference type="Proteomes" id="UP000318148"/>
    </source>
</evidence>
<dbReference type="PRINTS" id="PR00980">
    <property type="entry name" value="TRNASYNTHALA"/>
</dbReference>
<comment type="cofactor">
    <cofactor evidence="1">
        <name>Zn(2+)</name>
        <dbReference type="ChEBI" id="CHEBI:29105"/>
    </cofactor>
</comment>
<evidence type="ECO:0000256" key="12">
    <source>
        <dbReference type="NCBIfam" id="TIGR00344"/>
    </source>
</evidence>
<organism evidence="14 15">
    <name type="scientific">SAR92 clade bacterium</name>
    <dbReference type="NCBI Taxonomy" id="2315479"/>
    <lineage>
        <taxon>Bacteria</taxon>
        <taxon>Pseudomonadati</taxon>
        <taxon>Pseudomonadota</taxon>
        <taxon>Gammaproteobacteria</taxon>
        <taxon>Cellvibrionales</taxon>
        <taxon>Porticoccaceae</taxon>
        <taxon>SAR92 clade</taxon>
    </lineage>
</organism>
<dbReference type="InterPro" id="IPR045864">
    <property type="entry name" value="aa-tRNA-synth_II/BPL/LPL"/>
</dbReference>
<dbReference type="GO" id="GO:0004813">
    <property type="term" value="F:alanine-tRNA ligase activity"/>
    <property type="evidence" value="ECO:0007669"/>
    <property type="project" value="UniProtKB-UniRule"/>
</dbReference>
<dbReference type="GO" id="GO:0005524">
    <property type="term" value="F:ATP binding"/>
    <property type="evidence" value="ECO:0007669"/>
    <property type="project" value="UniProtKB-KW"/>
</dbReference>
<dbReference type="GO" id="GO:0000049">
    <property type="term" value="F:tRNA binding"/>
    <property type="evidence" value="ECO:0007669"/>
    <property type="project" value="UniProtKB-KW"/>
</dbReference>
<dbReference type="InterPro" id="IPR018162">
    <property type="entry name" value="Ala-tRNA-ligase_IIc_anticod-bd"/>
</dbReference>
<gene>
    <name evidence="14" type="primary">alaS</name>
    <name evidence="14" type="ORF">EVB02_04470</name>
</gene>
<dbReference type="HAMAP" id="MF_00036_B">
    <property type="entry name" value="Ala_tRNA_synth_B"/>
    <property type="match status" value="1"/>
</dbReference>
<evidence type="ECO:0000313" key="14">
    <source>
        <dbReference type="EMBL" id="RZO02587.1"/>
    </source>
</evidence>
<dbReference type="PANTHER" id="PTHR11777">
    <property type="entry name" value="ALANYL-TRNA SYNTHETASE"/>
    <property type="match status" value="1"/>
</dbReference>
<reference evidence="14 15" key="1">
    <citation type="submission" date="2019-02" db="EMBL/GenBank/DDBJ databases">
        <title>Prokaryotic population dynamics and viral predation in marine succession experiment using metagenomics: the confinement effect.</title>
        <authorList>
            <person name="Haro-Moreno J.M."/>
            <person name="Rodriguez-Valera F."/>
            <person name="Lopez-Perez M."/>
        </authorList>
    </citation>
    <scope>NUCLEOTIDE SEQUENCE [LARGE SCALE GENOMIC DNA]</scope>
    <source>
        <strain evidence="14">MED-G169</strain>
    </source>
</reference>
<dbReference type="GO" id="GO:0045892">
    <property type="term" value="P:negative regulation of DNA-templated transcription"/>
    <property type="evidence" value="ECO:0007669"/>
    <property type="project" value="TreeGrafter"/>
</dbReference>